<evidence type="ECO:0000313" key="8">
    <source>
        <dbReference type="EMBL" id="RLV91387.1"/>
    </source>
</evidence>
<feature type="region of interest" description="Disordered" evidence="6">
    <location>
        <begin position="963"/>
        <end position="984"/>
    </location>
</feature>
<dbReference type="SUPFAM" id="SSF64593">
    <property type="entry name" value="Intermediate filament protein, coiled coil region"/>
    <property type="match status" value="4"/>
</dbReference>
<gene>
    <name evidence="8" type="ORF">DV515_00014149</name>
</gene>
<feature type="coiled-coil region" evidence="5">
    <location>
        <begin position="311"/>
        <end position="428"/>
    </location>
</feature>
<dbReference type="FunFam" id="1.20.5.170:FF:000002">
    <property type="entry name" value="Type I keratin KA11"/>
    <property type="match status" value="2"/>
</dbReference>
<evidence type="ECO:0000256" key="3">
    <source>
        <dbReference type="ARBA" id="ARBA00023054"/>
    </source>
</evidence>
<evidence type="ECO:0000259" key="7">
    <source>
        <dbReference type="PROSITE" id="PS51842"/>
    </source>
</evidence>
<dbReference type="AlphaFoldDB" id="A0A3L8S0H6"/>
<dbReference type="GO" id="GO:0045109">
    <property type="term" value="P:intermediate filament organization"/>
    <property type="evidence" value="ECO:0007669"/>
    <property type="project" value="TreeGrafter"/>
</dbReference>
<dbReference type="PANTHER" id="PTHR23239:SF369">
    <property type="entry name" value="KERATIN, TYPE I CYTOSKELETAL 12"/>
    <property type="match status" value="1"/>
</dbReference>
<dbReference type="InterPro" id="IPR039008">
    <property type="entry name" value="IF_rod_dom"/>
</dbReference>
<dbReference type="PROSITE" id="PS00226">
    <property type="entry name" value="IF_ROD_1"/>
    <property type="match status" value="2"/>
</dbReference>
<dbReference type="Gene3D" id="1.20.5.1160">
    <property type="entry name" value="Vasodilator-stimulated phosphoprotein"/>
    <property type="match status" value="2"/>
</dbReference>
<dbReference type="GO" id="GO:0030855">
    <property type="term" value="P:epithelial cell differentiation"/>
    <property type="evidence" value="ECO:0007669"/>
    <property type="project" value="TreeGrafter"/>
</dbReference>
<dbReference type="GO" id="GO:0005882">
    <property type="term" value="C:intermediate filament"/>
    <property type="evidence" value="ECO:0007669"/>
    <property type="project" value="UniProtKB-KW"/>
</dbReference>
<feature type="compositionally biased region" description="Polar residues" evidence="6">
    <location>
        <begin position="963"/>
        <end position="982"/>
    </location>
</feature>
<dbReference type="InterPro" id="IPR018039">
    <property type="entry name" value="IF_conserved"/>
</dbReference>
<dbReference type="Proteomes" id="UP000276834">
    <property type="component" value="Unassembled WGS sequence"/>
</dbReference>
<keyword evidence="3 5" id="KW-0175">Coiled coil</keyword>
<dbReference type="STRING" id="44316.ENSEGOP00005009830"/>
<accession>A0A3L8S0H6</accession>
<reference evidence="8 9" key="1">
    <citation type="journal article" date="2018" name="Proc. R. Soc. B">
        <title>A non-coding region near Follistatin controls head colour polymorphism in the Gouldian finch.</title>
        <authorList>
            <person name="Toomey M.B."/>
            <person name="Marques C.I."/>
            <person name="Andrade P."/>
            <person name="Araujo P.M."/>
            <person name="Sabatino S."/>
            <person name="Gazda M.A."/>
            <person name="Afonso S."/>
            <person name="Lopes R.J."/>
            <person name="Corbo J.C."/>
            <person name="Carneiro M."/>
        </authorList>
    </citation>
    <scope>NUCLEOTIDE SEQUENCE [LARGE SCALE GENOMIC DNA]</scope>
    <source>
        <strain evidence="8">Red01</strain>
        <tissue evidence="8">Muscle</tissue>
    </source>
</reference>
<comment type="similarity">
    <text evidence="4">Belongs to the intermediate filament family.</text>
</comment>
<dbReference type="SMART" id="SM01391">
    <property type="entry name" value="Filament"/>
    <property type="match status" value="2"/>
</dbReference>
<feature type="coiled-coil region" evidence="5">
    <location>
        <begin position="256"/>
        <end position="283"/>
    </location>
</feature>
<evidence type="ECO:0000256" key="6">
    <source>
        <dbReference type="SAM" id="MobiDB-lite"/>
    </source>
</evidence>
<feature type="coiled-coil region" evidence="5">
    <location>
        <begin position="643"/>
        <end position="677"/>
    </location>
</feature>
<dbReference type="Gene3D" id="1.20.5.170">
    <property type="match status" value="2"/>
</dbReference>
<dbReference type="PRINTS" id="PR01248">
    <property type="entry name" value="TYPE1KERATIN"/>
</dbReference>
<name>A0A3L8S0H6_CHLGU</name>
<keyword evidence="9" id="KW-1185">Reference proteome</keyword>
<evidence type="ECO:0000256" key="5">
    <source>
        <dbReference type="SAM" id="Coils"/>
    </source>
</evidence>
<protein>
    <recommendedName>
        <fullName evidence="7">IF rod domain-containing protein</fullName>
    </recommendedName>
</protein>
<dbReference type="FunFam" id="1.20.5.500:FF:000001">
    <property type="entry name" value="Type II keratin 23"/>
    <property type="match status" value="1"/>
</dbReference>
<dbReference type="Pfam" id="PF00038">
    <property type="entry name" value="Filament"/>
    <property type="match status" value="2"/>
</dbReference>
<evidence type="ECO:0000256" key="4">
    <source>
        <dbReference type="RuleBase" id="RU000685"/>
    </source>
</evidence>
<feature type="coiled-coil region" evidence="5">
    <location>
        <begin position="853"/>
        <end position="947"/>
    </location>
</feature>
<keyword evidence="2 4" id="KW-0403">Intermediate filament</keyword>
<feature type="domain" description="IF rod" evidence="7">
    <location>
        <begin position="639"/>
        <end position="955"/>
    </location>
</feature>
<dbReference type="Gene3D" id="1.20.5.500">
    <property type="entry name" value="Single helix bin"/>
    <property type="match status" value="2"/>
</dbReference>
<dbReference type="OrthoDB" id="2441647at2759"/>
<evidence type="ECO:0000313" key="9">
    <source>
        <dbReference type="Proteomes" id="UP000276834"/>
    </source>
</evidence>
<sequence>MGRGGNILCALCTDTSDTLRQHRWGFQPLCFLLDLYKGAWCTLSSSLTSQSVLIYLLQSRRQRAQMAFSTHSTQWSTSSRVQPSAPSVSSVTSRKMSIQKIQAPSVYGGAGGYGTRISTSTSSGQGLRGSLQLSITGSDVLLTGNEKSTMQNLNDRLAAYLERVRSLEKSNSLIERQIREWYEKNTPSIGQDYSSYFKTIDELRNKISAAQMENSRLVLQIDNAKLAADDFRLKFENEHLLRQSVESDITGLLRVRDDLTLTQADLESQIESITEELVFLRKNHEEDCDRLRKEASSSVNVAMDAAPGTDLAAIMENMRKQYEEMAEKNRQEAKEHFEKQTAELNQKVAINIEQLEVQRKEITERRQVFQNLELELQSLLTMKQTLEGTLAETEARYSYQLDQIQGAISSLEAQLRQLRADMEAQNSEYSILLDVKTRLEMEIATYRRLLEGEESGHLEDISLALEAEKESSKFKKIKTIVEEVVDGKVVSSEVREFEEKMADLGTSSTMALSVRTSGGPRQFSSRSGFGGGSLRMSSSSGGGGFGGSGLGFGGGSGGGFGAASLLGSSSGFGGGFGGGLGGSYGSGLGSGFGAGLGSGFGSSSGAAFGSGFGGGLGTGFGGGFGPAGAGDGGILSGSKKETMQNLNDRLAAYLDKVRSLEDANTELERKIREWYEKNGPGTGIPGSGNDYSKFYPLIEDLRNKIINATIDNARIILQVDNARLAADDFRVKYENEVALRQSVEADINGLRRVLDELTMTRADLEMQIESLNEELAYLKKNHEEELQGLQSSELGQVSVEMDAAPGTDLTKLLNDMRGQYEVIADQNRKEAEAWFNEKSGELKREISTHTEQLQSGKSEITDLKRTLQSLEIELQSQLAMKKSLEDTLAETEGGYCAQLSQIQMQIGNLESQLFQVRADMERQNAEYQQLLDIKTRLEMEIETYRRLLDGEFVGAGQAATFESSSLTGSKSQTQSLDSSQDPTKTRKIKTIVEEVVDGKVVASHVKEVEEKI</sequence>
<dbReference type="FunFam" id="1.20.5.1160:FF:000002">
    <property type="entry name" value="Type I keratin 10"/>
    <property type="match status" value="2"/>
</dbReference>
<dbReference type="EMBL" id="QUSF01000113">
    <property type="protein sequence ID" value="RLV91387.1"/>
    <property type="molecule type" value="Genomic_DNA"/>
</dbReference>
<dbReference type="InterPro" id="IPR002957">
    <property type="entry name" value="Keratin_I"/>
</dbReference>
<keyword evidence="1" id="KW-0416">Keratin</keyword>
<feature type="domain" description="IF rod" evidence="7">
    <location>
        <begin position="146"/>
        <end position="457"/>
    </location>
</feature>
<dbReference type="GO" id="GO:0005198">
    <property type="term" value="F:structural molecule activity"/>
    <property type="evidence" value="ECO:0007669"/>
    <property type="project" value="InterPro"/>
</dbReference>
<comment type="caution">
    <text evidence="8">The sequence shown here is derived from an EMBL/GenBank/DDBJ whole genome shotgun (WGS) entry which is preliminary data.</text>
</comment>
<evidence type="ECO:0000256" key="2">
    <source>
        <dbReference type="ARBA" id="ARBA00022754"/>
    </source>
</evidence>
<feature type="coiled-coil region" evidence="5">
    <location>
        <begin position="740"/>
        <end position="792"/>
    </location>
</feature>
<organism evidence="8 9">
    <name type="scientific">Chloebia gouldiae</name>
    <name type="common">Gouldian finch</name>
    <name type="synonym">Erythrura gouldiae</name>
    <dbReference type="NCBI Taxonomy" id="44316"/>
    <lineage>
        <taxon>Eukaryota</taxon>
        <taxon>Metazoa</taxon>
        <taxon>Chordata</taxon>
        <taxon>Craniata</taxon>
        <taxon>Vertebrata</taxon>
        <taxon>Euteleostomi</taxon>
        <taxon>Archelosauria</taxon>
        <taxon>Archosauria</taxon>
        <taxon>Dinosauria</taxon>
        <taxon>Saurischia</taxon>
        <taxon>Theropoda</taxon>
        <taxon>Coelurosauria</taxon>
        <taxon>Aves</taxon>
        <taxon>Neognathae</taxon>
        <taxon>Neoaves</taxon>
        <taxon>Telluraves</taxon>
        <taxon>Australaves</taxon>
        <taxon>Passeriformes</taxon>
        <taxon>Passeroidea</taxon>
        <taxon>Passeridae</taxon>
        <taxon>Chloebia</taxon>
    </lineage>
</organism>
<evidence type="ECO:0000256" key="1">
    <source>
        <dbReference type="ARBA" id="ARBA00022744"/>
    </source>
</evidence>
<dbReference type="PANTHER" id="PTHR23239">
    <property type="entry name" value="INTERMEDIATE FILAMENT"/>
    <property type="match status" value="1"/>
</dbReference>
<feature type="coiled-coil region" evidence="5">
    <location>
        <begin position="150"/>
        <end position="220"/>
    </location>
</feature>
<proteinExistence type="inferred from homology"/>
<dbReference type="PROSITE" id="PS51842">
    <property type="entry name" value="IF_ROD_2"/>
    <property type="match status" value="2"/>
</dbReference>